<reference evidence="2" key="1">
    <citation type="journal article" date="2015" name="PLoS Genet.">
        <title>Genome Sequence and Transcriptome Analyses of Chrysochromulina tobin: Metabolic Tools for Enhanced Algal Fitness in the Prominent Order Prymnesiales (Haptophyceae).</title>
        <authorList>
            <person name="Hovde B.T."/>
            <person name="Deodato C.R."/>
            <person name="Hunsperger H.M."/>
            <person name="Ryken S.A."/>
            <person name="Yost W."/>
            <person name="Jha R.K."/>
            <person name="Patterson J."/>
            <person name="Monnat R.J. Jr."/>
            <person name="Barlow S.B."/>
            <person name="Starkenburg S.R."/>
            <person name="Cattolico R.A."/>
        </authorList>
    </citation>
    <scope>NUCLEOTIDE SEQUENCE</scope>
    <source>
        <strain evidence="2">CCMP291</strain>
    </source>
</reference>
<evidence type="ECO:0000313" key="1">
    <source>
        <dbReference type="EMBL" id="KOO31602.1"/>
    </source>
</evidence>
<comment type="caution">
    <text evidence="1">The sequence shown here is derived from an EMBL/GenBank/DDBJ whole genome shotgun (WGS) entry which is preliminary data.</text>
</comment>
<keyword evidence="2" id="KW-1185">Reference proteome</keyword>
<dbReference type="Proteomes" id="UP000037460">
    <property type="component" value="Unassembled WGS sequence"/>
</dbReference>
<name>A0A0M0JZ59_9EUKA</name>
<dbReference type="Gene3D" id="3.40.50.12480">
    <property type="match status" value="1"/>
</dbReference>
<evidence type="ECO:0000313" key="2">
    <source>
        <dbReference type="Proteomes" id="UP000037460"/>
    </source>
</evidence>
<accession>A0A0M0JZ59</accession>
<dbReference type="InterPro" id="IPR036770">
    <property type="entry name" value="Ankyrin_rpt-contain_sf"/>
</dbReference>
<dbReference type="EMBL" id="JWZX01001980">
    <property type="protein sequence ID" value="KOO31602.1"/>
    <property type="molecule type" value="Genomic_DNA"/>
</dbReference>
<dbReference type="Gene3D" id="1.25.40.20">
    <property type="entry name" value="Ankyrin repeat-containing domain"/>
    <property type="match status" value="1"/>
</dbReference>
<dbReference type="OrthoDB" id="71307at2759"/>
<gene>
    <name evidence="1" type="ORF">Ctob_013507</name>
</gene>
<sequence>MPTAMSYSDVVQGITADEKEKAILNEQTQRFSAMKLATDGFEPCDSNGEKVVAGTRVQLFGLQARPDLNNTYGRIVTYNAARGRFGVQREEMIDDSQRTGQILFVWVGMEQETPIAVKPEKLRIAPRLPAAIGTAAGSRRTYALNAKYVLDWLDTGGHIEARHPVCHDTVLTLACAVGASSWASSLVRALVERGANVNVRALKETTPLMYAAFEGHSEIGDSAFRGCTSLASITIPESVTQIEVAAMLREVGAFGIINPQGFEDV</sequence>
<dbReference type="AlphaFoldDB" id="A0A0M0JZ59"/>
<dbReference type="SUPFAM" id="SSF48403">
    <property type="entry name" value="Ankyrin repeat"/>
    <property type="match status" value="1"/>
</dbReference>
<protein>
    <submittedName>
        <fullName evidence="1">Uncharacterized protein</fullName>
    </submittedName>
</protein>
<organism evidence="1 2">
    <name type="scientific">Chrysochromulina tobinii</name>
    <dbReference type="NCBI Taxonomy" id="1460289"/>
    <lineage>
        <taxon>Eukaryota</taxon>
        <taxon>Haptista</taxon>
        <taxon>Haptophyta</taxon>
        <taxon>Prymnesiophyceae</taxon>
        <taxon>Prymnesiales</taxon>
        <taxon>Chrysochromulinaceae</taxon>
        <taxon>Chrysochromulina</taxon>
    </lineage>
</organism>
<proteinExistence type="predicted"/>